<name>A0A091C2I1_9ENTE</name>
<dbReference type="EC" id="1.1.1.100" evidence="3"/>
<dbReference type="PANTHER" id="PTHR24321:SF8">
    <property type="entry name" value="ESTRADIOL 17-BETA-DEHYDROGENASE 8-RELATED"/>
    <property type="match status" value="1"/>
</dbReference>
<dbReference type="Pfam" id="PF13561">
    <property type="entry name" value="adh_short_C2"/>
    <property type="match status" value="1"/>
</dbReference>
<proteinExistence type="inferred from homology"/>
<evidence type="ECO:0000256" key="1">
    <source>
        <dbReference type="ARBA" id="ARBA00006484"/>
    </source>
</evidence>
<dbReference type="SUPFAM" id="SSF51735">
    <property type="entry name" value="NAD(P)-binding Rossmann-fold domains"/>
    <property type="match status" value="1"/>
</dbReference>
<dbReference type="Gene3D" id="3.40.50.720">
    <property type="entry name" value="NAD(P)-binding Rossmann-like Domain"/>
    <property type="match status" value="1"/>
</dbReference>
<evidence type="ECO:0000256" key="2">
    <source>
        <dbReference type="ARBA" id="ARBA00023002"/>
    </source>
</evidence>
<comment type="caution">
    <text evidence="3">The sequence shown here is derived from an EMBL/GenBank/DDBJ whole genome shotgun (WGS) entry which is preliminary data.</text>
</comment>
<dbReference type="CDD" id="cd05233">
    <property type="entry name" value="SDR_c"/>
    <property type="match status" value="1"/>
</dbReference>
<evidence type="ECO:0000313" key="3">
    <source>
        <dbReference type="EMBL" id="KFN92056.1"/>
    </source>
</evidence>
<dbReference type="PANTHER" id="PTHR24321">
    <property type="entry name" value="DEHYDROGENASES, SHORT CHAIN"/>
    <property type="match status" value="1"/>
</dbReference>
<comment type="similarity">
    <text evidence="1">Belongs to the short-chain dehydrogenases/reductases (SDR) family.</text>
</comment>
<dbReference type="InterPro" id="IPR036291">
    <property type="entry name" value="NAD(P)-bd_dom_sf"/>
</dbReference>
<reference evidence="3 4" key="1">
    <citation type="submission" date="2014-08" db="EMBL/GenBank/DDBJ databases">
        <title>Genome sequence of Tetragenococcus muriaticus.</title>
        <authorList>
            <person name="Chuea-nongthon C."/>
            <person name="Rodtong S."/>
            <person name="Yongsawatdigul J."/>
            <person name="Steele J.L."/>
            <person name="Liu X.-y."/>
            <person name="Speers J."/>
            <person name="Glasner J.D."/>
            <person name="Neeno-Eckwall E.C."/>
        </authorList>
    </citation>
    <scope>NUCLEOTIDE SEQUENCE [LARGE SCALE GENOMIC DNA]</scope>
    <source>
        <strain evidence="3 4">PMC-11-5</strain>
    </source>
</reference>
<evidence type="ECO:0000313" key="4">
    <source>
        <dbReference type="Proteomes" id="UP000029380"/>
    </source>
</evidence>
<keyword evidence="2 3" id="KW-0560">Oxidoreductase</keyword>
<dbReference type="PATRIC" id="fig|1302649.3.peg.1104"/>
<protein>
    <submittedName>
        <fullName evidence="3">3-oxoacyl-[acyl-carrier protein] reductase</fullName>
        <ecNumber evidence="3">1.1.1.100</ecNumber>
    </submittedName>
</protein>
<sequence>MIKAALPFLRQTKGNIVNTGSVEGQASNPNHAAYSVTKAGIQGLTHSVTVDHRHEGIRCNAVAPSWIDTPLNINTIENSYDVETFKQKTWAIHLIGRSGTPEEVAALVAFLAADEASFVTGQVFTVDGGRTTKLSLP</sequence>
<dbReference type="InterPro" id="IPR002347">
    <property type="entry name" value="SDR_fam"/>
</dbReference>
<organism evidence="3 4">
    <name type="scientific">Tetragenococcus muriaticus PMC-11-5</name>
    <dbReference type="NCBI Taxonomy" id="1302649"/>
    <lineage>
        <taxon>Bacteria</taxon>
        <taxon>Bacillati</taxon>
        <taxon>Bacillota</taxon>
        <taxon>Bacilli</taxon>
        <taxon>Lactobacillales</taxon>
        <taxon>Enterococcaceae</taxon>
        <taxon>Tetragenococcus</taxon>
    </lineage>
</organism>
<dbReference type="GO" id="GO:0004316">
    <property type="term" value="F:3-oxoacyl-[acyl-carrier-protein] reductase (NADPH) activity"/>
    <property type="evidence" value="ECO:0007669"/>
    <property type="project" value="UniProtKB-EC"/>
</dbReference>
<accession>A0A091C2I1</accession>
<dbReference type="PRINTS" id="PR00081">
    <property type="entry name" value="GDHRDH"/>
</dbReference>
<gene>
    <name evidence="3" type="ORF">TMUPMC115_1103</name>
</gene>
<dbReference type="EMBL" id="JPVU01000113">
    <property type="protein sequence ID" value="KFN92056.1"/>
    <property type="molecule type" value="Genomic_DNA"/>
</dbReference>
<dbReference type="AlphaFoldDB" id="A0A091C2I1"/>
<dbReference type="Proteomes" id="UP000029380">
    <property type="component" value="Unassembled WGS sequence"/>
</dbReference>